<dbReference type="NCBIfam" id="TIGR00778">
    <property type="entry name" value="ahpD_dom"/>
    <property type="match status" value="1"/>
</dbReference>
<dbReference type="RefSeq" id="WP_139601598.1">
    <property type="nucleotide sequence ID" value="NZ_VDCQ01000008.1"/>
</dbReference>
<protein>
    <submittedName>
        <fullName evidence="2">Carboxymuconolactone decarboxylase family protein</fullName>
    </submittedName>
</protein>
<organism evidence="2 3">
    <name type="scientific">Paenibacillus hemerocallicola</name>
    <dbReference type="NCBI Taxonomy" id="1172614"/>
    <lineage>
        <taxon>Bacteria</taxon>
        <taxon>Bacillati</taxon>
        <taxon>Bacillota</taxon>
        <taxon>Bacilli</taxon>
        <taxon>Bacillales</taxon>
        <taxon>Paenibacillaceae</taxon>
        <taxon>Paenibacillus</taxon>
    </lineage>
</organism>
<gene>
    <name evidence="2" type="ORF">FE784_07880</name>
</gene>
<evidence type="ECO:0000313" key="3">
    <source>
        <dbReference type="Proteomes" id="UP000307943"/>
    </source>
</evidence>
<dbReference type="PANTHER" id="PTHR34846:SF10">
    <property type="entry name" value="CYTOPLASMIC PROTEIN"/>
    <property type="match status" value="1"/>
</dbReference>
<dbReference type="EMBL" id="VDCQ01000008">
    <property type="protein sequence ID" value="TNJ66793.1"/>
    <property type="molecule type" value="Genomic_DNA"/>
</dbReference>
<dbReference type="InterPro" id="IPR004675">
    <property type="entry name" value="AhpD_core"/>
</dbReference>
<dbReference type="Pfam" id="PF02627">
    <property type="entry name" value="CMD"/>
    <property type="match status" value="1"/>
</dbReference>
<dbReference type="PANTHER" id="PTHR34846">
    <property type="entry name" value="4-CARBOXYMUCONOLACTONE DECARBOXYLASE FAMILY PROTEIN (AFU_ORTHOLOGUE AFUA_6G11590)"/>
    <property type="match status" value="1"/>
</dbReference>
<keyword evidence="3" id="KW-1185">Reference proteome</keyword>
<sequence length="148" mass="16916">MKNRFLMNKVNPEAYEAMLGLEKSTEGSSIPKPLRELIKIRASQINACAFCINMHTKDARELGETEQRIYALNAWREAPFFTPEERAVLALTESVTLVADTHVPDDVYEEVRAFFDEKQTAEIIMQIVVINAWNRIAVSTRLMPKQDS</sequence>
<feature type="domain" description="Carboxymuconolactone decarboxylase-like" evidence="1">
    <location>
        <begin position="12"/>
        <end position="93"/>
    </location>
</feature>
<dbReference type="AlphaFoldDB" id="A0A5C4TCK7"/>
<dbReference type="InterPro" id="IPR029032">
    <property type="entry name" value="AhpD-like"/>
</dbReference>
<accession>A0A5C4TCK7</accession>
<dbReference type="Gene3D" id="1.20.1290.10">
    <property type="entry name" value="AhpD-like"/>
    <property type="match status" value="1"/>
</dbReference>
<reference evidence="2 3" key="1">
    <citation type="submission" date="2019-05" db="EMBL/GenBank/DDBJ databases">
        <title>We sequenced the genome of Paenibacillus hemerocallicola KCTC 33185 for further insight into its adaptation and study the phylogeny of Paenibacillus.</title>
        <authorList>
            <person name="Narsing Rao M.P."/>
        </authorList>
    </citation>
    <scope>NUCLEOTIDE SEQUENCE [LARGE SCALE GENOMIC DNA]</scope>
    <source>
        <strain evidence="2 3">KCTC 33185</strain>
    </source>
</reference>
<dbReference type="SUPFAM" id="SSF69118">
    <property type="entry name" value="AhpD-like"/>
    <property type="match status" value="1"/>
</dbReference>
<evidence type="ECO:0000313" key="2">
    <source>
        <dbReference type="EMBL" id="TNJ66793.1"/>
    </source>
</evidence>
<dbReference type="GO" id="GO:0051920">
    <property type="term" value="F:peroxiredoxin activity"/>
    <property type="evidence" value="ECO:0007669"/>
    <property type="project" value="InterPro"/>
</dbReference>
<dbReference type="InterPro" id="IPR003779">
    <property type="entry name" value="CMD-like"/>
</dbReference>
<dbReference type="OrthoDB" id="9801997at2"/>
<evidence type="ECO:0000259" key="1">
    <source>
        <dbReference type="Pfam" id="PF02627"/>
    </source>
</evidence>
<name>A0A5C4TCK7_9BACL</name>
<proteinExistence type="predicted"/>
<comment type="caution">
    <text evidence="2">The sequence shown here is derived from an EMBL/GenBank/DDBJ whole genome shotgun (WGS) entry which is preliminary data.</text>
</comment>
<dbReference type="Proteomes" id="UP000307943">
    <property type="component" value="Unassembled WGS sequence"/>
</dbReference>